<dbReference type="CDD" id="cd04181">
    <property type="entry name" value="NTP_transferase"/>
    <property type="match status" value="1"/>
</dbReference>
<dbReference type="InterPro" id="IPR050486">
    <property type="entry name" value="Mannose-1P_guanyltransferase"/>
</dbReference>
<dbReference type="EMBL" id="BMFK01000002">
    <property type="protein sequence ID" value="GGE74039.1"/>
    <property type="molecule type" value="Genomic_DNA"/>
</dbReference>
<protein>
    <recommendedName>
        <fullName evidence="1">Nucleotidyl transferase domain-containing protein</fullName>
    </recommendedName>
</protein>
<evidence type="ECO:0000313" key="3">
    <source>
        <dbReference type="Proteomes" id="UP000605259"/>
    </source>
</evidence>
<feature type="domain" description="Nucleotidyl transferase" evidence="1">
    <location>
        <begin position="2"/>
        <end position="231"/>
    </location>
</feature>
<dbReference type="InterPro" id="IPR005835">
    <property type="entry name" value="NTP_transferase_dom"/>
</dbReference>
<dbReference type="SUPFAM" id="SSF53448">
    <property type="entry name" value="Nucleotide-diphospho-sugar transferases"/>
    <property type="match status" value="1"/>
</dbReference>
<organism evidence="2 3">
    <name type="scientific">Priestia taiwanensis</name>
    <dbReference type="NCBI Taxonomy" id="1347902"/>
    <lineage>
        <taxon>Bacteria</taxon>
        <taxon>Bacillati</taxon>
        <taxon>Bacillota</taxon>
        <taxon>Bacilli</taxon>
        <taxon>Bacillales</taxon>
        <taxon>Bacillaceae</taxon>
        <taxon>Priestia</taxon>
    </lineage>
</organism>
<dbReference type="PANTHER" id="PTHR22572">
    <property type="entry name" value="SUGAR-1-PHOSPHATE GUANYL TRANSFERASE"/>
    <property type="match status" value="1"/>
</dbReference>
<proteinExistence type="predicted"/>
<name>A0A917ES93_9BACI</name>
<dbReference type="Proteomes" id="UP000605259">
    <property type="component" value="Unassembled WGS sequence"/>
</dbReference>
<dbReference type="InterPro" id="IPR029044">
    <property type="entry name" value="Nucleotide-diphossugar_trans"/>
</dbReference>
<dbReference type="Pfam" id="PF00483">
    <property type="entry name" value="NTP_transferase"/>
    <property type="match status" value="1"/>
</dbReference>
<evidence type="ECO:0000313" key="2">
    <source>
        <dbReference type="EMBL" id="GGE74039.1"/>
    </source>
</evidence>
<evidence type="ECO:0000259" key="1">
    <source>
        <dbReference type="Pfam" id="PF00483"/>
    </source>
</evidence>
<reference evidence="2" key="1">
    <citation type="journal article" date="2014" name="Int. J. Syst. Evol. Microbiol.">
        <title>Complete genome sequence of Corynebacterium casei LMG S-19264T (=DSM 44701T), isolated from a smear-ripened cheese.</title>
        <authorList>
            <consortium name="US DOE Joint Genome Institute (JGI-PGF)"/>
            <person name="Walter F."/>
            <person name="Albersmeier A."/>
            <person name="Kalinowski J."/>
            <person name="Ruckert C."/>
        </authorList>
    </citation>
    <scope>NUCLEOTIDE SEQUENCE</scope>
    <source>
        <strain evidence="2">CGMCC 1.12698</strain>
    </source>
</reference>
<dbReference type="Gene3D" id="3.90.550.10">
    <property type="entry name" value="Spore Coat Polysaccharide Biosynthesis Protein SpsA, Chain A"/>
    <property type="match status" value="1"/>
</dbReference>
<reference evidence="2" key="2">
    <citation type="submission" date="2020-09" db="EMBL/GenBank/DDBJ databases">
        <authorList>
            <person name="Sun Q."/>
            <person name="Zhou Y."/>
        </authorList>
    </citation>
    <scope>NUCLEOTIDE SEQUENCE</scope>
    <source>
        <strain evidence="2">CGMCC 1.12698</strain>
    </source>
</reference>
<accession>A0A917ES93</accession>
<dbReference type="AlphaFoldDB" id="A0A917ES93"/>
<keyword evidence="3" id="KW-1185">Reference proteome</keyword>
<gene>
    <name evidence="2" type="ORF">GCM10007140_24910</name>
</gene>
<dbReference type="RefSeq" id="WP_188388820.1">
    <property type="nucleotide sequence ID" value="NZ_BMFK01000002.1"/>
</dbReference>
<comment type="caution">
    <text evidence="2">The sequence shown here is derived from an EMBL/GenBank/DDBJ whole genome shotgun (WGS) entry which is preliminary data.</text>
</comment>
<sequence length="256" mass="29518">MKGVILAGGKGMRLRPLTDDIPKPMLRLLGKPVMEYSIELLKQHNITTIAVMIQYHGEQIRTYFGDGSKWGVQLIYFEDNPPLGTAGSIKAAEYFLDETFVVISGDTLTNIDLQGGMQFHQQKGADLTIFMKEERNPIDFGMIMTNEYGKITRYVEKPAWQEVISYMVNVGIYIVDPSVLKGIHRNCFMDFSRNIIPMMIESNKQVYGYMTRGYWIDVGTFQRYKRAKHDLLMKKTKISILKKRESSSYIVKNRMK</sequence>